<dbReference type="CDD" id="cd16393">
    <property type="entry name" value="SPO0J_N"/>
    <property type="match status" value="1"/>
</dbReference>
<name>A0A1Y5RLZ8_9PROT</name>
<dbReference type="InterPro" id="IPR057240">
    <property type="entry name" value="ParB_dimer_C"/>
</dbReference>
<dbReference type="EMBL" id="FWFR01000001">
    <property type="protein sequence ID" value="SLN20452.1"/>
    <property type="molecule type" value="Genomic_DNA"/>
</dbReference>
<dbReference type="AlphaFoldDB" id="A0A1Y5RLZ8"/>
<dbReference type="FunFam" id="1.10.10.2830:FF:000001">
    <property type="entry name" value="Chromosome partitioning protein ParB"/>
    <property type="match status" value="1"/>
</dbReference>
<feature type="region of interest" description="Disordered" evidence="5">
    <location>
        <begin position="223"/>
        <end position="244"/>
    </location>
</feature>
<keyword evidence="8" id="KW-1185">Reference proteome</keyword>
<dbReference type="NCBIfam" id="TIGR00180">
    <property type="entry name" value="parB_part"/>
    <property type="match status" value="1"/>
</dbReference>
<dbReference type="GO" id="GO:0003677">
    <property type="term" value="F:DNA binding"/>
    <property type="evidence" value="ECO:0007669"/>
    <property type="project" value="UniProtKB-KW"/>
</dbReference>
<dbReference type="Proteomes" id="UP000193200">
    <property type="component" value="Unassembled WGS sequence"/>
</dbReference>
<dbReference type="GO" id="GO:0007059">
    <property type="term" value="P:chromosome segregation"/>
    <property type="evidence" value="ECO:0007669"/>
    <property type="project" value="UniProtKB-KW"/>
</dbReference>
<evidence type="ECO:0000313" key="8">
    <source>
        <dbReference type="Proteomes" id="UP000193200"/>
    </source>
</evidence>
<dbReference type="SUPFAM" id="SSF109709">
    <property type="entry name" value="KorB DNA-binding domain-like"/>
    <property type="match status" value="1"/>
</dbReference>
<keyword evidence="2" id="KW-0159">Chromosome partition</keyword>
<evidence type="ECO:0000256" key="3">
    <source>
        <dbReference type="ARBA" id="ARBA00023125"/>
    </source>
</evidence>
<feature type="domain" description="ParB-like N-terminal" evidence="6">
    <location>
        <begin position="36"/>
        <end position="128"/>
    </location>
</feature>
<dbReference type="SUPFAM" id="SSF110849">
    <property type="entry name" value="ParB/Sulfiredoxin"/>
    <property type="match status" value="1"/>
</dbReference>
<dbReference type="GO" id="GO:0005694">
    <property type="term" value="C:chromosome"/>
    <property type="evidence" value="ECO:0007669"/>
    <property type="project" value="TreeGrafter"/>
</dbReference>
<evidence type="ECO:0000256" key="4">
    <source>
        <dbReference type="ARBA" id="ARBA00025472"/>
    </source>
</evidence>
<dbReference type="Pfam" id="PF02195">
    <property type="entry name" value="ParB_N"/>
    <property type="match status" value="1"/>
</dbReference>
<dbReference type="RefSeq" id="WP_085881836.1">
    <property type="nucleotide sequence ID" value="NZ_FWFR01000001.1"/>
</dbReference>
<dbReference type="SMART" id="SM00470">
    <property type="entry name" value="ParB"/>
    <property type="match status" value="1"/>
</dbReference>
<evidence type="ECO:0000256" key="1">
    <source>
        <dbReference type="ARBA" id="ARBA00006295"/>
    </source>
</evidence>
<evidence type="ECO:0000313" key="7">
    <source>
        <dbReference type="EMBL" id="SLN20452.1"/>
    </source>
</evidence>
<dbReference type="InterPro" id="IPR041468">
    <property type="entry name" value="HTH_ParB/Spo0J"/>
</dbReference>
<dbReference type="FunFam" id="3.90.1530.30:FF:000001">
    <property type="entry name" value="Chromosome partitioning protein ParB"/>
    <property type="match status" value="1"/>
</dbReference>
<dbReference type="Gene3D" id="1.10.10.2830">
    <property type="match status" value="1"/>
</dbReference>
<sequence>MIEDIGKRKLGRGLSALLGDDDAADMASLERIRSGKLVPIGQIRPNANQPRRRFEEESLQGLVESIREKGILQPILVRRIANEEDVYEIVAGERRWRAAQRAEVHEVPVVIRDLSDADTLEIALIENIQREDLSPVEEARGYHALIESFKYTQEQLSKGLGKSRSHVANMLRLLSLPDSVLALVDEGKISAGAARAIITADDPEGLARQIVAKGLNVRQVEKLAEGHKPKAPRKPRPQKDSDTAALEGDLSATLGMKVTLEHRGMAGGLLTIHYETLEDLDEICRRLSRHIDYRNDGGSYEEEALGDIDPTAAIAADLADLDDKSDH</sequence>
<dbReference type="InterPro" id="IPR036086">
    <property type="entry name" value="ParB/Sulfiredoxin_sf"/>
</dbReference>
<dbReference type="Gene3D" id="3.90.1530.30">
    <property type="match status" value="1"/>
</dbReference>
<dbReference type="PANTHER" id="PTHR33375:SF1">
    <property type="entry name" value="CHROMOSOME-PARTITIONING PROTEIN PARB-RELATED"/>
    <property type="match status" value="1"/>
</dbReference>
<organism evidence="7 8">
    <name type="scientific">Oceanibacterium hippocampi</name>
    <dbReference type="NCBI Taxonomy" id="745714"/>
    <lineage>
        <taxon>Bacteria</taxon>
        <taxon>Pseudomonadati</taxon>
        <taxon>Pseudomonadota</taxon>
        <taxon>Alphaproteobacteria</taxon>
        <taxon>Sneathiellales</taxon>
        <taxon>Sneathiellaceae</taxon>
        <taxon>Oceanibacterium</taxon>
    </lineage>
</organism>
<evidence type="ECO:0000256" key="2">
    <source>
        <dbReference type="ARBA" id="ARBA00022829"/>
    </source>
</evidence>
<dbReference type="PANTHER" id="PTHR33375">
    <property type="entry name" value="CHROMOSOME-PARTITIONING PROTEIN PARB-RELATED"/>
    <property type="match status" value="1"/>
</dbReference>
<dbReference type="OrthoDB" id="9802051at2"/>
<dbReference type="InParanoid" id="A0A1Y5RLZ8"/>
<evidence type="ECO:0000259" key="6">
    <source>
        <dbReference type="SMART" id="SM00470"/>
    </source>
</evidence>
<keyword evidence="3" id="KW-0238">DNA-binding</keyword>
<accession>A0A1Y5RLZ8</accession>
<comment type="similarity">
    <text evidence="1">Belongs to the ParB family.</text>
</comment>
<evidence type="ECO:0000256" key="5">
    <source>
        <dbReference type="SAM" id="MobiDB-lite"/>
    </source>
</evidence>
<comment type="function">
    <text evidence="4">Involved in chromosome partition. Localize to both poles of the predivisional cell following completion of DNA replication. Binds to the DNA origin of replication.</text>
</comment>
<gene>
    <name evidence="7" type="primary">parB</name>
    <name evidence="7" type="ORF">OCH7691_00500</name>
</gene>
<dbReference type="InterPro" id="IPR003115">
    <property type="entry name" value="ParB_N"/>
</dbReference>
<proteinExistence type="inferred from homology"/>
<dbReference type="Pfam" id="PF17762">
    <property type="entry name" value="HTH_ParB"/>
    <property type="match status" value="1"/>
</dbReference>
<dbReference type="GO" id="GO:0045881">
    <property type="term" value="P:positive regulation of sporulation resulting in formation of a cellular spore"/>
    <property type="evidence" value="ECO:0007669"/>
    <property type="project" value="TreeGrafter"/>
</dbReference>
<dbReference type="InterPro" id="IPR050336">
    <property type="entry name" value="Chromosome_partition/occlusion"/>
</dbReference>
<protein>
    <submittedName>
        <fullName evidence="7">Chromosome-partitioning protein ParB</fullName>
    </submittedName>
</protein>
<dbReference type="Pfam" id="PF23552">
    <property type="entry name" value="ParB_C"/>
    <property type="match status" value="1"/>
</dbReference>
<reference evidence="7 8" key="1">
    <citation type="submission" date="2017-03" db="EMBL/GenBank/DDBJ databases">
        <authorList>
            <person name="Afonso C.L."/>
            <person name="Miller P.J."/>
            <person name="Scott M.A."/>
            <person name="Spackman E."/>
            <person name="Goraichik I."/>
            <person name="Dimitrov K.M."/>
            <person name="Suarez D.L."/>
            <person name="Swayne D.E."/>
        </authorList>
    </citation>
    <scope>NUCLEOTIDE SEQUENCE [LARGE SCALE GENOMIC DNA]</scope>
    <source>
        <strain evidence="7 8">CECT 7691</strain>
    </source>
</reference>
<dbReference type="InterPro" id="IPR004437">
    <property type="entry name" value="ParB/RepB/Spo0J"/>
</dbReference>